<dbReference type="KEGG" id="tjr:TherJR_1463"/>
<evidence type="ECO:0000313" key="2">
    <source>
        <dbReference type="Proteomes" id="UP000002377"/>
    </source>
</evidence>
<dbReference type="AlphaFoldDB" id="D5XF97"/>
<reference evidence="1 2" key="1">
    <citation type="submission" date="2010-05" db="EMBL/GenBank/DDBJ databases">
        <title>Complete sequence of Thermincola sp. JR.</title>
        <authorList>
            <consortium name="US DOE Joint Genome Institute"/>
            <person name="Lucas S."/>
            <person name="Copeland A."/>
            <person name="Lapidus A."/>
            <person name="Cheng J.-F."/>
            <person name="Bruce D."/>
            <person name="Goodwin L."/>
            <person name="Pitluck S."/>
            <person name="Chertkov O."/>
            <person name="Detter J.C."/>
            <person name="Han C."/>
            <person name="Tapia R."/>
            <person name="Land M."/>
            <person name="Hauser L."/>
            <person name="Kyrpides N."/>
            <person name="Mikhailova N."/>
            <person name="Hazen T.C."/>
            <person name="Woyke T."/>
        </authorList>
    </citation>
    <scope>NUCLEOTIDE SEQUENCE [LARGE SCALE GENOMIC DNA]</scope>
    <source>
        <strain evidence="1 2">JR</strain>
    </source>
</reference>
<sequence>MANYRELNNFLQRRPNTRILILDNNNIQFCCHHEKYFPVEDIYAPYDLVLIPQWVHDEVADSEQRLMYLARLPKDYFILDEEKDYLPLVGYEDARLIKLFEWASSPFTKPRKFFKEIREIIGRTEDIPDNWIADYYNRGFDTRESKNGRLLKKNAGEISILVLSFLLIHRYYPRQVNHVTIGSSDMGTYEIKRKILEYASRHQLLQVPPDTPISFLSTDVLLVEAIKHGRVKPEEILGLRPNPRSVIYSQTLPDGTTRLLEHVLSTSEFIKMLNNINNYHFIF</sequence>
<keyword evidence="2" id="KW-1185">Reference proteome</keyword>
<dbReference type="eggNOG" id="ENOG502Z8WD">
    <property type="taxonomic scope" value="Bacteria"/>
</dbReference>
<dbReference type="HOGENOM" id="CLU_996920_0_0_9"/>
<dbReference type="Proteomes" id="UP000002377">
    <property type="component" value="Chromosome"/>
</dbReference>
<name>D5XF97_THEPJ</name>
<organism evidence="1 2">
    <name type="scientific">Thermincola potens (strain JR)</name>
    <dbReference type="NCBI Taxonomy" id="635013"/>
    <lineage>
        <taxon>Bacteria</taxon>
        <taxon>Bacillati</taxon>
        <taxon>Bacillota</taxon>
        <taxon>Clostridia</taxon>
        <taxon>Eubacteriales</taxon>
        <taxon>Thermincolaceae</taxon>
        <taxon>Thermincola</taxon>
    </lineage>
</organism>
<dbReference type="OrthoDB" id="1885865at2"/>
<accession>D5XF97</accession>
<proteinExistence type="predicted"/>
<evidence type="ECO:0000313" key="1">
    <source>
        <dbReference type="EMBL" id="ADG82318.1"/>
    </source>
</evidence>
<protein>
    <submittedName>
        <fullName evidence="1">Uncharacterized protein</fullName>
    </submittedName>
</protein>
<dbReference type="EMBL" id="CP002028">
    <property type="protein sequence ID" value="ADG82318.1"/>
    <property type="molecule type" value="Genomic_DNA"/>
</dbReference>
<gene>
    <name evidence="1" type="ordered locus">TherJR_1463</name>
</gene>
<dbReference type="STRING" id="635013.TherJR_1463"/>
<dbReference type="RefSeq" id="WP_013120335.1">
    <property type="nucleotide sequence ID" value="NC_014152.1"/>
</dbReference>